<evidence type="ECO:0000313" key="1">
    <source>
        <dbReference type="Proteomes" id="UP000694864"/>
    </source>
</evidence>
<accession>A0ABM1RJP3</accession>
<protein>
    <submittedName>
        <fullName evidence="2">Uncharacterized protein LOC109125216</fullName>
    </submittedName>
</protein>
<keyword evidence="1" id="KW-1185">Reference proteome</keyword>
<reference evidence="2" key="2">
    <citation type="submission" date="2025-08" db="UniProtKB">
        <authorList>
            <consortium name="RefSeq"/>
        </authorList>
    </citation>
    <scope>IDENTIFICATION</scope>
    <source>
        <tissue evidence="2">Leaf</tissue>
    </source>
</reference>
<proteinExistence type="predicted"/>
<dbReference type="Proteomes" id="UP000694864">
    <property type="component" value="Chromosome 3"/>
</dbReference>
<evidence type="ECO:0000313" key="2">
    <source>
        <dbReference type="RefSeq" id="XP_019099231.1"/>
    </source>
</evidence>
<dbReference type="RefSeq" id="XP_019099231.1">
    <property type="nucleotide sequence ID" value="XM_019243686.1"/>
</dbReference>
<dbReference type="GeneID" id="109125216"/>
<dbReference type="PANTHER" id="PTHR47184">
    <property type="entry name" value="PHOSPHATIDYLINOSITOL 3-AND 4-KINASE FAMILY PROTEIN-RELATED"/>
    <property type="match status" value="1"/>
</dbReference>
<gene>
    <name evidence="2" type="primary">LOC109125216</name>
</gene>
<organism evidence="1 2">
    <name type="scientific">Camelina sativa</name>
    <name type="common">False flax</name>
    <name type="synonym">Myagrum sativum</name>
    <dbReference type="NCBI Taxonomy" id="90675"/>
    <lineage>
        <taxon>Eukaryota</taxon>
        <taxon>Viridiplantae</taxon>
        <taxon>Streptophyta</taxon>
        <taxon>Embryophyta</taxon>
        <taxon>Tracheophyta</taxon>
        <taxon>Spermatophyta</taxon>
        <taxon>Magnoliopsida</taxon>
        <taxon>eudicotyledons</taxon>
        <taxon>Gunneridae</taxon>
        <taxon>Pentapetalae</taxon>
        <taxon>rosids</taxon>
        <taxon>malvids</taxon>
        <taxon>Brassicales</taxon>
        <taxon>Brassicaceae</taxon>
        <taxon>Camelineae</taxon>
        <taxon>Camelina</taxon>
    </lineage>
</organism>
<reference evidence="1" key="1">
    <citation type="journal article" date="2014" name="Nat. Commun.">
        <title>The emerging biofuel crop Camelina sativa retains a highly undifferentiated hexaploid genome structure.</title>
        <authorList>
            <person name="Kagale S."/>
            <person name="Koh C."/>
            <person name="Nixon J."/>
            <person name="Bollina V."/>
            <person name="Clarke W.E."/>
            <person name="Tuteja R."/>
            <person name="Spillane C."/>
            <person name="Robinson S.J."/>
            <person name="Links M.G."/>
            <person name="Clarke C."/>
            <person name="Higgins E.E."/>
            <person name="Huebert T."/>
            <person name="Sharpe A.G."/>
            <person name="Parkin I.A."/>
        </authorList>
    </citation>
    <scope>NUCLEOTIDE SEQUENCE [LARGE SCALE GENOMIC DNA]</scope>
    <source>
        <strain evidence="1">cv. DH55</strain>
    </source>
</reference>
<dbReference type="PANTHER" id="PTHR47184:SF3">
    <property type="entry name" value="PHOSPHATIDYLINOSITOL 3-AND 4-KINASE FAMILY PROTEIN-RELATED"/>
    <property type="match status" value="1"/>
</dbReference>
<name>A0ABM1RJP3_CAMSA</name>
<sequence length="142" mass="15674">MHAQVTNKLYHLTYIAEHVEQFATDMLLTAVNSETDLSQSGSIAEGIKKEAKSQITSTSDSLLSGSSDIYSQQDLQTSRDVSVLSTSEVQRLISLFFALCKKKPSLLRLVFEVYGRAPKIVNQVSLSLPYKPSRHLCASHVA</sequence>